<dbReference type="Pfam" id="PF13767">
    <property type="entry name" value="DUF4168"/>
    <property type="match status" value="1"/>
</dbReference>
<organism evidence="3 4">
    <name type="scientific">Membranihabitans marinus</name>
    <dbReference type="NCBI Taxonomy" id="1227546"/>
    <lineage>
        <taxon>Bacteria</taxon>
        <taxon>Pseudomonadati</taxon>
        <taxon>Bacteroidota</taxon>
        <taxon>Saprospiria</taxon>
        <taxon>Saprospirales</taxon>
        <taxon>Saprospiraceae</taxon>
        <taxon>Membranihabitans</taxon>
    </lineage>
</organism>
<feature type="domain" description="DUF4168" evidence="2">
    <location>
        <begin position="38"/>
        <end position="149"/>
    </location>
</feature>
<accession>A0A953HWV3</accession>
<sequence length="158" mass="17974">MRFLSTFLTLSLFVGGIALQAQVAPPAQPKLLSSEEVSDQQVNQFVDALQYVQQVQQESQPKMLKAIQDEGLEPQQFIQAAQATQQGKETGLNEADEKKFQSVQKKVEEIQVEANSQIESKIKDENMTLERFNQIYLSYQQSPELKQRIEAQLQENSK</sequence>
<protein>
    <submittedName>
        <fullName evidence="3">DUF4168 domain-containing protein</fullName>
    </submittedName>
</protein>
<keyword evidence="1" id="KW-0732">Signal</keyword>
<comment type="caution">
    <text evidence="3">The sequence shown here is derived from an EMBL/GenBank/DDBJ whole genome shotgun (WGS) entry which is preliminary data.</text>
</comment>
<feature type="chain" id="PRO_5038084423" evidence="1">
    <location>
        <begin position="24"/>
        <end position="158"/>
    </location>
</feature>
<name>A0A953HWV3_9BACT</name>
<reference evidence="3" key="1">
    <citation type="submission" date="2021-06" db="EMBL/GenBank/DDBJ databases">
        <title>44 bacteria genomes isolated from Dapeng, Shenzhen.</title>
        <authorList>
            <person name="Zheng W."/>
            <person name="Yu S."/>
            <person name="Huang Y."/>
        </authorList>
    </citation>
    <scope>NUCLEOTIDE SEQUENCE</scope>
    <source>
        <strain evidence="3">DP5N28-2</strain>
    </source>
</reference>
<gene>
    <name evidence="3" type="ORF">KUV50_15870</name>
</gene>
<keyword evidence="4" id="KW-1185">Reference proteome</keyword>
<dbReference type="AlphaFoldDB" id="A0A953HWV3"/>
<dbReference type="InterPro" id="IPR025433">
    <property type="entry name" value="DUF4168"/>
</dbReference>
<feature type="signal peptide" evidence="1">
    <location>
        <begin position="1"/>
        <end position="23"/>
    </location>
</feature>
<evidence type="ECO:0000313" key="4">
    <source>
        <dbReference type="Proteomes" id="UP000753961"/>
    </source>
</evidence>
<dbReference type="RefSeq" id="WP_222581167.1">
    <property type="nucleotide sequence ID" value="NZ_JAHVHU010000016.1"/>
</dbReference>
<dbReference type="EMBL" id="JAHVHU010000016">
    <property type="protein sequence ID" value="MBY5959631.1"/>
    <property type="molecule type" value="Genomic_DNA"/>
</dbReference>
<dbReference type="Proteomes" id="UP000753961">
    <property type="component" value="Unassembled WGS sequence"/>
</dbReference>
<evidence type="ECO:0000259" key="2">
    <source>
        <dbReference type="Pfam" id="PF13767"/>
    </source>
</evidence>
<evidence type="ECO:0000313" key="3">
    <source>
        <dbReference type="EMBL" id="MBY5959631.1"/>
    </source>
</evidence>
<evidence type="ECO:0000256" key="1">
    <source>
        <dbReference type="SAM" id="SignalP"/>
    </source>
</evidence>
<proteinExistence type="predicted"/>